<sequence>MDIVTDRLTLHSLTPFEAQRIVNREHEPDDVWHADYPLDDELDPLRALAESGQSETVFTLYSVRINDGDVAVGGIGFFGPPDAEGLVEIGYGLVEAVRGRGLATEALRAAIRCALQNGAVQVKADTDLENYASQRVLVKAGFTEVSRSHKSVFYKLAFGRCRER</sequence>
<dbReference type="GO" id="GO:0008999">
    <property type="term" value="F:protein-N-terminal-alanine acetyltransferase activity"/>
    <property type="evidence" value="ECO:0007669"/>
    <property type="project" value="TreeGrafter"/>
</dbReference>
<accession>A0A4R9BR45</accession>
<reference evidence="2 3" key="1">
    <citation type="submission" date="2019-03" db="EMBL/GenBank/DDBJ databases">
        <title>Genomics of glacier-inhabiting Cryobacterium strains.</title>
        <authorList>
            <person name="Liu Q."/>
            <person name="Xin Y.-H."/>
        </authorList>
    </citation>
    <scope>NUCLEOTIDE SEQUENCE [LARGE SCALE GENOMIC DNA]</scope>
    <source>
        <strain evidence="2 3">Sr54</strain>
    </source>
</reference>
<gene>
    <name evidence="2" type="ORF">E3T51_05655</name>
</gene>
<dbReference type="PANTHER" id="PTHR43441">
    <property type="entry name" value="RIBOSOMAL-PROTEIN-SERINE ACETYLTRANSFERASE"/>
    <property type="match status" value="1"/>
</dbReference>
<feature type="domain" description="N-acetyltransferase" evidence="1">
    <location>
        <begin position="8"/>
        <end position="159"/>
    </location>
</feature>
<protein>
    <submittedName>
        <fullName evidence="2">N-acetyltransferase</fullName>
    </submittedName>
</protein>
<dbReference type="GO" id="GO:0005737">
    <property type="term" value="C:cytoplasm"/>
    <property type="evidence" value="ECO:0007669"/>
    <property type="project" value="TreeGrafter"/>
</dbReference>
<dbReference type="EMBL" id="SOHN01000009">
    <property type="protein sequence ID" value="TFD88828.1"/>
    <property type="molecule type" value="Genomic_DNA"/>
</dbReference>
<comment type="caution">
    <text evidence="2">The sequence shown here is derived from an EMBL/GenBank/DDBJ whole genome shotgun (WGS) entry which is preliminary data.</text>
</comment>
<organism evidence="2 3">
    <name type="scientific">Cryobacterium serini</name>
    <dbReference type="NCBI Taxonomy" id="1259201"/>
    <lineage>
        <taxon>Bacteria</taxon>
        <taxon>Bacillati</taxon>
        <taxon>Actinomycetota</taxon>
        <taxon>Actinomycetes</taxon>
        <taxon>Micrococcales</taxon>
        <taxon>Microbacteriaceae</taxon>
        <taxon>Cryobacterium</taxon>
    </lineage>
</organism>
<dbReference type="Pfam" id="PF13302">
    <property type="entry name" value="Acetyltransf_3"/>
    <property type="match status" value="1"/>
</dbReference>
<keyword evidence="3" id="KW-1185">Reference proteome</keyword>
<dbReference type="InterPro" id="IPR000182">
    <property type="entry name" value="GNAT_dom"/>
</dbReference>
<dbReference type="AlphaFoldDB" id="A0A4R9BR45"/>
<dbReference type="RefSeq" id="WP_134528684.1">
    <property type="nucleotide sequence ID" value="NZ_SOHN01000009.1"/>
</dbReference>
<dbReference type="PROSITE" id="PS51186">
    <property type="entry name" value="GNAT"/>
    <property type="match status" value="1"/>
</dbReference>
<dbReference type="InterPro" id="IPR051908">
    <property type="entry name" value="Ribosomal_N-acetyltransferase"/>
</dbReference>
<evidence type="ECO:0000313" key="3">
    <source>
        <dbReference type="Proteomes" id="UP000297626"/>
    </source>
</evidence>
<dbReference type="Gene3D" id="3.40.630.30">
    <property type="match status" value="1"/>
</dbReference>
<name>A0A4R9BR45_9MICO</name>
<evidence type="ECO:0000313" key="2">
    <source>
        <dbReference type="EMBL" id="TFD88828.1"/>
    </source>
</evidence>
<dbReference type="InterPro" id="IPR016181">
    <property type="entry name" value="Acyl_CoA_acyltransferase"/>
</dbReference>
<dbReference type="PANTHER" id="PTHR43441:SF6">
    <property type="entry name" value="N-ACETYLTRANSFERASE DOMAIN-CONTAINING PROTEIN"/>
    <property type="match status" value="1"/>
</dbReference>
<proteinExistence type="predicted"/>
<dbReference type="GO" id="GO:1990189">
    <property type="term" value="F:protein N-terminal-serine acetyltransferase activity"/>
    <property type="evidence" value="ECO:0007669"/>
    <property type="project" value="TreeGrafter"/>
</dbReference>
<keyword evidence="2" id="KW-0808">Transferase</keyword>
<evidence type="ECO:0000259" key="1">
    <source>
        <dbReference type="PROSITE" id="PS51186"/>
    </source>
</evidence>
<dbReference type="CDD" id="cd04301">
    <property type="entry name" value="NAT_SF"/>
    <property type="match status" value="1"/>
</dbReference>
<dbReference type="SUPFAM" id="SSF55729">
    <property type="entry name" value="Acyl-CoA N-acyltransferases (Nat)"/>
    <property type="match status" value="1"/>
</dbReference>
<dbReference type="Proteomes" id="UP000297626">
    <property type="component" value="Unassembled WGS sequence"/>
</dbReference>